<dbReference type="PANTHER" id="PTHR43827:SF13">
    <property type="entry name" value="ALDO_KETO REDUCTASE FAMILY PROTEIN"/>
    <property type="match status" value="1"/>
</dbReference>
<evidence type="ECO:0000256" key="4">
    <source>
        <dbReference type="ARBA" id="ARBA00066965"/>
    </source>
</evidence>
<dbReference type="InterPro" id="IPR023210">
    <property type="entry name" value="NADP_OxRdtase_dom"/>
</dbReference>
<evidence type="ECO:0000259" key="10">
    <source>
        <dbReference type="Pfam" id="PF00248"/>
    </source>
</evidence>
<keyword evidence="1" id="KW-0560">Oxidoreductase</keyword>
<evidence type="ECO:0000313" key="11">
    <source>
        <dbReference type="EMBL" id="GMG39369.1"/>
    </source>
</evidence>
<dbReference type="Proteomes" id="UP001165063">
    <property type="component" value="Unassembled WGS sequence"/>
</dbReference>
<evidence type="ECO:0000256" key="6">
    <source>
        <dbReference type="ARBA" id="ARBA00081322"/>
    </source>
</evidence>
<evidence type="ECO:0000256" key="8">
    <source>
        <dbReference type="PIRSR" id="PIRSR000097-2"/>
    </source>
</evidence>
<dbReference type="PIRSF" id="PIRSF000097">
    <property type="entry name" value="AKR"/>
    <property type="match status" value="1"/>
</dbReference>
<feature type="site" description="Lowers pKa of active site Tyr" evidence="9">
    <location>
        <position position="81"/>
    </location>
</feature>
<dbReference type="PROSITE" id="PS00062">
    <property type="entry name" value="ALDOKETO_REDUCTASE_2"/>
    <property type="match status" value="1"/>
</dbReference>
<evidence type="ECO:0000256" key="5">
    <source>
        <dbReference type="ARBA" id="ARBA00079693"/>
    </source>
</evidence>
<dbReference type="Pfam" id="PF00248">
    <property type="entry name" value="Aldo_ket_red"/>
    <property type="match status" value="1"/>
</dbReference>
<evidence type="ECO:0000256" key="3">
    <source>
        <dbReference type="ARBA" id="ARBA00051098"/>
    </source>
</evidence>
<dbReference type="InterPro" id="IPR018170">
    <property type="entry name" value="Aldo/ket_reductase_CS"/>
</dbReference>
<comment type="catalytic activity">
    <reaction evidence="3">
        <text>isatin + NADPH + H(+) = 3-hydroxyindolin-2-one + NADP(+)</text>
        <dbReference type="Rhea" id="RHEA:68608"/>
        <dbReference type="ChEBI" id="CHEBI:15378"/>
        <dbReference type="ChEBI" id="CHEBI:27539"/>
        <dbReference type="ChEBI" id="CHEBI:28536"/>
        <dbReference type="ChEBI" id="CHEBI:57783"/>
        <dbReference type="ChEBI" id="CHEBI:58349"/>
    </reaction>
</comment>
<dbReference type="GO" id="GO:0047011">
    <property type="term" value="F:2-dehydropantolactone reductase (A-specific) activity"/>
    <property type="evidence" value="ECO:0007669"/>
    <property type="project" value="UniProtKB-ARBA"/>
</dbReference>
<dbReference type="PROSITE" id="PS00798">
    <property type="entry name" value="ALDOKETO_REDUCTASE_1"/>
    <property type="match status" value="1"/>
</dbReference>
<protein>
    <recommendedName>
        <fullName evidence="5">2-dehydropantolactone reductase</fullName>
        <ecNumber evidence="4">1.1.1.358</ecNumber>
    </recommendedName>
    <alternativeName>
        <fullName evidence="5">2-dehydropantolactone reductase</fullName>
    </alternativeName>
    <alternativeName>
        <fullName evidence="6">Ketopantoyl-lactone reductase</fullName>
    </alternativeName>
</protein>
<dbReference type="PRINTS" id="PR00069">
    <property type="entry name" value="ALDKETRDTASE"/>
</dbReference>
<evidence type="ECO:0000256" key="2">
    <source>
        <dbReference type="ARBA" id="ARBA00050878"/>
    </source>
</evidence>
<dbReference type="EMBL" id="BSXU01002864">
    <property type="protein sequence ID" value="GMG39369.1"/>
    <property type="molecule type" value="Genomic_DNA"/>
</dbReference>
<reference evidence="11" key="1">
    <citation type="submission" date="2023-04" db="EMBL/GenBank/DDBJ databases">
        <title>Ambrosiozyma monospora NBRC 1965.</title>
        <authorList>
            <person name="Ichikawa N."/>
            <person name="Sato H."/>
            <person name="Tonouchi N."/>
        </authorList>
    </citation>
    <scope>NUCLEOTIDE SEQUENCE</scope>
    <source>
        <strain evidence="11">NBRC 1965</strain>
    </source>
</reference>
<accession>A0A9W7DL87</accession>
<dbReference type="GO" id="GO:0042180">
    <property type="term" value="P:ketone metabolic process"/>
    <property type="evidence" value="ECO:0007669"/>
    <property type="project" value="UniProtKB-ARBA"/>
</dbReference>
<gene>
    <name evidence="11" type="ORF">Amon01_000528300</name>
</gene>
<keyword evidence="12" id="KW-1185">Reference proteome</keyword>
<dbReference type="InterPro" id="IPR020471">
    <property type="entry name" value="AKR"/>
</dbReference>
<dbReference type="PANTHER" id="PTHR43827">
    <property type="entry name" value="2,5-DIKETO-D-GLUCONIC ACID REDUCTASE"/>
    <property type="match status" value="1"/>
</dbReference>
<proteinExistence type="predicted"/>
<comment type="caution">
    <text evidence="11">The sequence shown here is derived from an EMBL/GenBank/DDBJ whole genome shotgun (WGS) entry which is preliminary data.</text>
</comment>
<feature type="domain" description="NADP-dependent oxidoreductase" evidence="10">
    <location>
        <begin position="20"/>
        <end position="270"/>
    </location>
</feature>
<dbReference type="Gene3D" id="3.20.20.100">
    <property type="entry name" value="NADP-dependent oxidoreductase domain"/>
    <property type="match status" value="1"/>
</dbReference>
<comment type="catalytic activity">
    <reaction evidence="2">
        <text>(R)-pantolactone + NADP(+) = 2-dehydropantolactone + NADPH + H(+)</text>
        <dbReference type="Rhea" id="RHEA:18981"/>
        <dbReference type="ChEBI" id="CHEBI:15378"/>
        <dbReference type="ChEBI" id="CHEBI:16719"/>
        <dbReference type="ChEBI" id="CHEBI:18395"/>
        <dbReference type="ChEBI" id="CHEBI:57783"/>
        <dbReference type="ChEBI" id="CHEBI:58349"/>
        <dbReference type="EC" id="1.1.1.358"/>
    </reaction>
</comment>
<feature type="binding site" evidence="8">
    <location>
        <position position="115"/>
    </location>
    <ligand>
        <name>substrate</name>
    </ligand>
</feature>
<dbReference type="FunFam" id="3.20.20.100:FF:000002">
    <property type="entry name" value="2,5-diketo-D-gluconic acid reductase A"/>
    <property type="match status" value="1"/>
</dbReference>
<dbReference type="SUPFAM" id="SSF51430">
    <property type="entry name" value="NAD(P)-linked oxidoreductase"/>
    <property type="match status" value="1"/>
</dbReference>
<dbReference type="CDD" id="cd19071">
    <property type="entry name" value="AKR_AKR1-5-like"/>
    <property type="match status" value="1"/>
</dbReference>
<feature type="active site" description="Proton donor" evidence="7">
    <location>
        <position position="51"/>
    </location>
</feature>
<organism evidence="11 12">
    <name type="scientific">Ambrosiozyma monospora</name>
    <name type="common">Yeast</name>
    <name type="synonym">Endomycopsis monosporus</name>
    <dbReference type="NCBI Taxonomy" id="43982"/>
    <lineage>
        <taxon>Eukaryota</taxon>
        <taxon>Fungi</taxon>
        <taxon>Dikarya</taxon>
        <taxon>Ascomycota</taxon>
        <taxon>Saccharomycotina</taxon>
        <taxon>Pichiomycetes</taxon>
        <taxon>Pichiales</taxon>
        <taxon>Pichiaceae</taxon>
        <taxon>Ambrosiozyma</taxon>
    </lineage>
</organism>
<name>A0A9W7DL87_AMBMO</name>
<evidence type="ECO:0000256" key="7">
    <source>
        <dbReference type="PIRSR" id="PIRSR000097-1"/>
    </source>
</evidence>
<dbReference type="OrthoDB" id="416253at2759"/>
<evidence type="ECO:0000313" key="12">
    <source>
        <dbReference type="Proteomes" id="UP001165063"/>
    </source>
</evidence>
<dbReference type="EC" id="1.1.1.358" evidence="4"/>
<sequence>MVSVPNVKLNSGKIIPAVGLGVWKTPQNLASQIVPKALDAGYRHVDSAAIYKNEEEVSEAIASWLKKNPSVKREDIFYTSKVFDSDHGYEKTKKAIELSLEKAKSIGYIDLLLVHSPQSDYEKRHGTWMALQEAVESGKVKSIGVSNYGVKHLKELLAYPDLKIKPALNQIELHPWLTRSELVDFLQKEGIAIEAYSPLGNGKKVNDPALEPFAKKYNKTNAQILIAWSLARGFIVLPKTVTESRLLPNLESAEVKLSEEDVKKLDALDEHFVTCWDPIEYPLDSEKKEEKKD</sequence>
<dbReference type="InterPro" id="IPR036812">
    <property type="entry name" value="NAD(P)_OxRdtase_dom_sf"/>
</dbReference>
<evidence type="ECO:0000256" key="1">
    <source>
        <dbReference type="ARBA" id="ARBA00023002"/>
    </source>
</evidence>
<dbReference type="AlphaFoldDB" id="A0A9W7DL87"/>
<evidence type="ECO:0000256" key="9">
    <source>
        <dbReference type="PIRSR" id="PIRSR000097-3"/>
    </source>
</evidence>